<gene>
    <name evidence="1" type="ORF">BGW38_001405</name>
</gene>
<organism evidence="1 2">
    <name type="scientific">Lunasporangiospora selenospora</name>
    <dbReference type="NCBI Taxonomy" id="979761"/>
    <lineage>
        <taxon>Eukaryota</taxon>
        <taxon>Fungi</taxon>
        <taxon>Fungi incertae sedis</taxon>
        <taxon>Mucoromycota</taxon>
        <taxon>Mortierellomycotina</taxon>
        <taxon>Mortierellomycetes</taxon>
        <taxon>Mortierellales</taxon>
        <taxon>Mortierellaceae</taxon>
        <taxon>Lunasporangiospora</taxon>
    </lineage>
</organism>
<dbReference type="AlphaFoldDB" id="A0A9P6KE54"/>
<dbReference type="SUPFAM" id="SSF48371">
    <property type="entry name" value="ARM repeat"/>
    <property type="match status" value="1"/>
</dbReference>
<evidence type="ECO:0000313" key="1">
    <source>
        <dbReference type="EMBL" id="KAF9581543.1"/>
    </source>
</evidence>
<reference evidence="1" key="1">
    <citation type="journal article" date="2020" name="Fungal Divers.">
        <title>Resolving the Mortierellaceae phylogeny through synthesis of multi-gene phylogenetics and phylogenomics.</title>
        <authorList>
            <person name="Vandepol N."/>
            <person name="Liber J."/>
            <person name="Desiro A."/>
            <person name="Na H."/>
            <person name="Kennedy M."/>
            <person name="Barry K."/>
            <person name="Grigoriev I.V."/>
            <person name="Miller A.N."/>
            <person name="O'Donnell K."/>
            <person name="Stajich J.E."/>
            <person name="Bonito G."/>
        </authorList>
    </citation>
    <scope>NUCLEOTIDE SEQUENCE</scope>
    <source>
        <strain evidence="1">KOD1015</strain>
    </source>
</reference>
<keyword evidence="2" id="KW-1185">Reference proteome</keyword>
<accession>A0A9P6KE54</accession>
<name>A0A9P6KE54_9FUNG</name>
<dbReference type="OrthoDB" id="2967263at2759"/>
<dbReference type="Gene3D" id="1.25.10.10">
    <property type="entry name" value="Leucine-rich Repeat Variant"/>
    <property type="match status" value="2"/>
</dbReference>
<dbReference type="PANTHER" id="PTHR23315:SF7">
    <property type="entry name" value="U-BOX DOMAIN-CONTAINING PROTEIN 4"/>
    <property type="match status" value="1"/>
</dbReference>
<evidence type="ECO:0000313" key="2">
    <source>
        <dbReference type="Proteomes" id="UP000780801"/>
    </source>
</evidence>
<dbReference type="PANTHER" id="PTHR23315">
    <property type="entry name" value="U BOX DOMAIN-CONTAINING"/>
    <property type="match status" value="1"/>
</dbReference>
<dbReference type="Proteomes" id="UP000780801">
    <property type="component" value="Unassembled WGS sequence"/>
</dbReference>
<dbReference type="InterPro" id="IPR000225">
    <property type="entry name" value="Armadillo"/>
</dbReference>
<dbReference type="InterPro" id="IPR011989">
    <property type="entry name" value="ARM-like"/>
</dbReference>
<dbReference type="InterPro" id="IPR016024">
    <property type="entry name" value="ARM-type_fold"/>
</dbReference>
<protein>
    <submittedName>
        <fullName evidence="1">Uncharacterized protein</fullName>
    </submittedName>
</protein>
<sequence>MMIMPQQGLLSNTRVPILTRLLSVAPIKITEISMDALAKLARSDSIVLQGSSVRILLNRAMREHNLRLILDTVTDSENEEERWKGVTTLQLLSRNENNRTTLVEAGVLKILVNVLKDSENREKSHRYAAVSICELISSSEQRRMQVVKYGVLDPIARFLTKVEPANELQYWCLMVIHQLAACDALRSELVRYGFIKTLAEMSRLSFGNANMPKICLNSLVRLMVAMEDDEEVRWYLNELLSFDIVPLLATYIRSDDYQLVYWATGLMHEYAIKGVALEQFKEVRGLCRSLNSLLAIEAPFIPRIVLRMLKFFMLHDEPFQLQALNAGIGLRLAKCLSSKDDDVKYWSLTVAQEFVMHPEWHQQFIESGTLAQVLNIGLSVISRKPLKTSNVLRPTLEYVMDILVAIWSSKDMLQTLLRTRRLLEATCLFLQMEKMDGSIRQNRLANVLADMAKTSDTLDRKLTRFGVNLNHM</sequence>
<dbReference type="SMART" id="SM00185">
    <property type="entry name" value="ARM"/>
    <property type="match status" value="2"/>
</dbReference>
<dbReference type="EMBL" id="JAABOA010001441">
    <property type="protein sequence ID" value="KAF9581543.1"/>
    <property type="molecule type" value="Genomic_DNA"/>
</dbReference>
<proteinExistence type="predicted"/>
<comment type="caution">
    <text evidence="1">The sequence shown here is derived from an EMBL/GenBank/DDBJ whole genome shotgun (WGS) entry which is preliminary data.</text>
</comment>